<organism evidence="1 2">
    <name type="scientific">Dunaliella salina</name>
    <name type="common">Green alga</name>
    <name type="synonym">Protococcus salinus</name>
    <dbReference type="NCBI Taxonomy" id="3046"/>
    <lineage>
        <taxon>Eukaryota</taxon>
        <taxon>Viridiplantae</taxon>
        <taxon>Chlorophyta</taxon>
        <taxon>core chlorophytes</taxon>
        <taxon>Chlorophyceae</taxon>
        <taxon>CS clade</taxon>
        <taxon>Chlamydomonadales</taxon>
        <taxon>Dunaliellaceae</taxon>
        <taxon>Dunaliella</taxon>
    </lineage>
</organism>
<name>A0ABQ7FW76_DUNSA</name>
<sequence>MAHLACAFRRSTSECSVVVQDKTTGDEVSVGSIDIKVQDVLKCQDLNPLSGKSEANFMVRSLKLKHLRSNPGHASGWITVRFRFVPYF</sequence>
<keyword evidence="2" id="KW-1185">Reference proteome</keyword>
<reference evidence="1" key="1">
    <citation type="submission" date="2017-08" db="EMBL/GenBank/DDBJ databases">
        <authorList>
            <person name="Polle J.E."/>
            <person name="Barry K."/>
            <person name="Cushman J."/>
            <person name="Schmutz J."/>
            <person name="Tran D."/>
            <person name="Hathwaick L.T."/>
            <person name="Yim W.C."/>
            <person name="Jenkins J."/>
            <person name="Mckie-Krisberg Z.M."/>
            <person name="Prochnik S."/>
            <person name="Lindquist E."/>
            <person name="Dockter R.B."/>
            <person name="Adam C."/>
            <person name="Molina H."/>
            <person name="Bunkerborg J."/>
            <person name="Jin E."/>
            <person name="Buchheim M."/>
            <person name="Magnuson J."/>
        </authorList>
    </citation>
    <scope>NUCLEOTIDE SEQUENCE</scope>
    <source>
        <strain evidence="1">CCAP 19/18</strain>
    </source>
</reference>
<accession>A0ABQ7FW76</accession>
<comment type="caution">
    <text evidence="1">The sequence shown here is derived from an EMBL/GenBank/DDBJ whole genome shotgun (WGS) entry which is preliminary data.</text>
</comment>
<evidence type="ECO:0008006" key="3">
    <source>
        <dbReference type="Google" id="ProtNLM"/>
    </source>
</evidence>
<dbReference type="Proteomes" id="UP000815325">
    <property type="component" value="Unassembled WGS sequence"/>
</dbReference>
<proteinExistence type="predicted"/>
<evidence type="ECO:0000313" key="1">
    <source>
        <dbReference type="EMBL" id="KAF5826626.1"/>
    </source>
</evidence>
<protein>
    <recommendedName>
        <fullName evidence="3">Encoded protein</fullName>
    </recommendedName>
</protein>
<dbReference type="EMBL" id="MU070803">
    <property type="protein sequence ID" value="KAF5826626.1"/>
    <property type="molecule type" value="Genomic_DNA"/>
</dbReference>
<gene>
    <name evidence="1" type="ORF">DUNSADRAFT_2501</name>
</gene>
<evidence type="ECO:0000313" key="2">
    <source>
        <dbReference type="Proteomes" id="UP000815325"/>
    </source>
</evidence>